<keyword evidence="2" id="KW-0472">Membrane</keyword>
<evidence type="ECO:0000313" key="3">
    <source>
        <dbReference type="EMBL" id="JAP81886.1"/>
    </source>
</evidence>
<keyword evidence="2" id="KW-0812">Transmembrane</keyword>
<feature type="region of interest" description="Disordered" evidence="1">
    <location>
        <begin position="211"/>
        <end position="231"/>
    </location>
</feature>
<dbReference type="AlphaFoldDB" id="A0A131YUR2"/>
<proteinExistence type="predicted"/>
<sequence length="250" mass="29041">MTHSCRRHFVKVSFSCVHRRCSRTMMTKRIILLILRLTIFPMLGFSVSIFPSGNKLKQFFNTNQPIWTVNTTIGRKQWCVADAVKQIRGDNIEYNHFIYVTSPQRQKITITMDGTFKKPDAMVVFRTDTVRAKYLQRLLHHDKRRHCAVIAVASLSSDHGTKTYDLRMWNSSVHRGPSMECLRVFFNVERRGHAIYDRACQNIYQRTSALRPHVEGKTHEGKVSRGNDSLPEGYRNGCPRWNSLGKKIIL</sequence>
<feature type="transmembrane region" description="Helical" evidence="2">
    <location>
        <begin position="30"/>
        <end position="50"/>
    </location>
</feature>
<evidence type="ECO:0000256" key="2">
    <source>
        <dbReference type="SAM" id="Phobius"/>
    </source>
</evidence>
<evidence type="ECO:0000256" key="1">
    <source>
        <dbReference type="SAM" id="MobiDB-lite"/>
    </source>
</evidence>
<name>A0A131YUR2_RHIAP</name>
<feature type="compositionally biased region" description="Basic and acidic residues" evidence="1">
    <location>
        <begin position="212"/>
        <end position="225"/>
    </location>
</feature>
<reference evidence="3" key="1">
    <citation type="journal article" date="2016" name="Ticks Tick Borne Dis.">
        <title>De novo assembly and annotation of the salivary gland transcriptome of Rhipicephalus appendiculatus male and female ticks during blood feeding.</title>
        <authorList>
            <person name="de Castro M.H."/>
            <person name="de Klerk D."/>
            <person name="Pienaar R."/>
            <person name="Latif A.A."/>
            <person name="Rees D.J."/>
            <person name="Mans B.J."/>
        </authorList>
    </citation>
    <scope>NUCLEOTIDE SEQUENCE</scope>
    <source>
        <tissue evidence="3">Salivary glands</tissue>
    </source>
</reference>
<protein>
    <submittedName>
        <fullName evidence="3">Lipocalin</fullName>
    </submittedName>
</protein>
<accession>A0A131YUR2</accession>
<organism evidence="3">
    <name type="scientific">Rhipicephalus appendiculatus</name>
    <name type="common">Brown ear tick</name>
    <dbReference type="NCBI Taxonomy" id="34631"/>
    <lineage>
        <taxon>Eukaryota</taxon>
        <taxon>Metazoa</taxon>
        <taxon>Ecdysozoa</taxon>
        <taxon>Arthropoda</taxon>
        <taxon>Chelicerata</taxon>
        <taxon>Arachnida</taxon>
        <taxon>Acari</taxon>
        <taxon>Parasitiformes</taxon>
        <taxon>Ixodida</taxon>
        <taxon>Ixodoidea</taxon>
        <taxon>Ixodidae</taxon>
        <taxon>Rhipicephalinae</taxon>
        <taxon>Rhipicephalus</taxon>
        <taxon>Rhipicephalus</taxon>
    </lineage>
</organism>
<keyword evidence="2" id="KW-1133">Transmembrane helix</keyword>
<dbReference type="EMBL" id="GEDV01006671">
    <property type="protein sequence ID" value="JAP81886.1"/>
    <property type="molecule type" value="Transcribed_RNA"/>
</dbReference>